<keyword evidence="6" id="KW-0445">Lipid transport</keyword>
<dbReference type="OrthoDB" id="1295045at2759"/>
<evidence type="ECO:0000256" key="4">
    <source>
        <dbReference type="ARBA" id="ARBA00022553"/>
    </source>
</evidence>
<organism evidence="16 17">
    <name type="scientific">Bremia lactucae</name>
    <name type="common">Lettuce downy mildew</name>
    <dbReference type="NCBI Taxonomy" id="4779"/>
    <lineage>
        <taxon>Eukaryota</taxon>
        <taxon>Sar</taxon>
        <taxon>Stramenopiles</taxon>
        <taxon>Oomycota</taxon>
        <taxon>Peronosporomycetes</taxon>
        <taxon>Peronosporales</taxon>
        <taxon>Peronosporaceae</taxon>
        <taxon>Bremia</taxon>
    </lineage>
</organism>
<evidence type="ECO:0000256" key="9">
    <source>
        <dbReference type="ARBA" id="ARBA00069061"/>
    </source>
</evidence>
<keyword evidence="13" id="KW-0472">Membrane</keyword>
<evidence type="ECO:0000313" key="16">
    <source>
        <dbReference type="EMBL" id="TDH73553.1"/>
    </source>
</evidence>
<dbReference type="PANTHER" id="PTHR19308:SF39">
    <property type="entry name" value="PHOSPHATIDYLCHOLINE TRANSFER PROTEIN"/>
    <property type="match status" value="1"/>
</dbReference>
<sequence>MSSFETPKAAPCVAVKGKRPSLKHRSSDPEFSDAEMDDAVDLGENAVWAHLEEPIYSEKDVEVFRPTQNGSSLPVYYTKGWLPFSADTLFNTLLDVRYRTLWDKNVHQIHVIEHQHVSDVMYCALKLPWPLANRDYVYRRRVKFYPIENTFVVLYQAAHHADAPATRNIVRVETCTLRLCIRNLASSRNTCDFHLEYEDDTNFSIPNYGINLLLHTMLPSFMTGLRKACNGYADFIKTLDNSATSKIPSEVVRHRSTASSLESVSPLCGITTSEVRNPTRTSPRPQSPSFNPRFINSKSKGMRREMDQPSTNYKTDEISRTTVAVSNEEVPVISSSRSTDDSIQEGSCRASSSATSFYSPFVMPSSTAFSYTSSVTSAQTVPLLKVEAVTSVNDDFVVHFQKQKIGLHLETDLFSNQVFVVDCEKDSEAAATWNKRIVPGILVTSINGVSVRDFYFTDILSEIQRANRPLTLGFTHPSRDVSFESRRFQEPPNVLRCLLSQDSKTLIKALCPLDNNGVVSAVLKYDFFAPAASVNERGNGSSRVFVPHIETEQVFVPAGSVIYEINDVVVFNLPFQEILCLLRSRDMSVVTFKAGITISGRSKQQPMKKRSRISRHLTRLFRKKRRDNNANLSSQTTSFVELQSSKVNTDRFKVNETELIDFSSIQVTLTNLEWVWLQVLQLKKTERLFSAALLLDRLEVFFTDMKSDTTPLLNATVYQRVKDSMCAHEELIDHIKARRDLGVKALMEFHELNQDDEWNFGQTMFGVTTSWKPDPDGSVWIKLEGFVDKVDVFSTIAVIREVDLYSKWAPFCTHSVLLQEMGHVELAAYLSISSPFLQRDTILHAFGINGVYEHGCFLLLGGSVDQVAITSTVAVPILQGWNAGRMEIKGFRAMIEPLSRMQARTCIVANIDPKCAIPKPMLNYGIKKMAGILLYLIRKEAEKIEMEQTNLQPNEYIRRMHNDPSGFYTWLRPIVDRFFYEQAQQNLPTMLSMNSKVPRGSDSCRKRALVHTSATQCSHVQTDTANIRSANGINTSIETHRNPTANRWSDYLDDFAIWPYLLLYVLAKGSNGLPLLYALGLKFVYTCVCTWLAVPGAFPRAVRHSKRMRNELVRLQWQCVVLAAILDVLSSYAGRFWTHWIQCYTEGMLYGSVANEFCFSRSPIKLREAEQLALLTICFVYASAIIGMQIAVKLQ</sequence>
<evidence type="ECO:0000256" key="12">
    <source>
        <dbReference type="SAM" id="MobiDB-lite"/>
    </source>
</evidence>
<evidence type="ECO:0000259" key="15">
    <source>
        <dbReference type="PROSITE" id="PS50848"/>
    </source>
</evidence>
<keyword evidence="7" id="KW-0446">Lipid-binding</keyword>
<feature type="transmembrane region" description="Helical" evidence="13">
    <location>
        <begin position="1115"/>
        <end position="1133"/>
    </location>
</feature>
<dbReference type="GO" id="GO:0006869">
    <property type="term" value="P:lipid transport"/>
    <property type="evidence" value="ECO:0007669"/>
    <property type="project" value="UniProtKB-KW"/>
</dbReference>
<dbReference type="GO" id="GO:0008289">
    <property type="term" value="F:lipid binding"/>
    <property type="evidence" value="ECO:0007669"/>
    <property type="project" value="UniProtKB-KW"/>
</dbReference>
<keyword evidence="3" id="KW-0963">Cytoplasm</keyword>
<dbReference type="PROSITE" id="PS50106">
    <property type="entry name" value="PDZ"/>
    <property type="match status" value="1"/>
</dbReference>
<feature type="region of interest" description="Disordered" evidence="12">
    <location>
        <begin position="270"/>
        <end position="347"/>
    </location>
</feature>
<keyword evidence="5" id="KW-0007">Acetylation</keyword>
<dbReference type="EMBL" id="SHOA02000001">
    <property type="protein sequence ID" value="TDH73553.1"/>
    <property type="molecule type" value="Genomic_DNA"/>
</dbReference>
<keyword evidence="2" id="KW-0813">Transport</keyword>
<dbReference type="InterPro" id="IPR001478">
    <property type="entry name" value="PDZ"/>
</dbReference>
<accession>A0A976NZ98</accession>
<evidence type="ECO:0000256" key="5">
    <source>
        <dbReference type="ARBA" id="ARBA00022990"/>
    </source>
</evidence>
<dbReference type="AlphaFoldDB" id="A0A976NZ98"/>
<reference evidence="16 17" key="1">
    <citation type="journal article" date="2021" name="Genome Biol.">
        <title>AFLAP: assembly-free linkage analysis pipeline using k-mers from genome sequencing data.</title>
        <authorList>
            <person name="Fletcher K."/>
            <person name="Zhang L."/>
            <person name="Gil J."/>
            <person name="Han R."/>
            <person name="Cavanaugh K."/>
            <person name="Michelmore R."/>
        </authorList>
    </citation>
    <scope>NUCLEOTIDE SEQUENCE [LARGE SCALE GENOMIC DNA]</scope>
    <source>
        <strain evidence="16 17">SF5</strain>
    </source>
</reference>
<dbReference type="PANTHER" id="PTHR19308">
    <property type="entry name" value="PHOSPHATIDYLCHOLINE TRANSFER PROTEIN"/>
    <property type="match status" value="1"/>
</dbReference>
<evidence type="ECO:0000256" key="3">
    <source>
        <dbReference type="ARBA" id="ARBA00022490"/>
    </source>
</evidence>
<dbReference type="PROSITE" id="PS50848">
    <property type="entry name" value="START"/>
    <property type="match status" value="1"/>
</dbReference>
<evidence type="ECO:0000256" key="1">
    <source>
        <dbReference type="ARBA" id="ARBA00004496"/>
    </source>
</evidence>
<gene>
    <name evidence="16" type="ORF">CCR75_004714</name>
</gene>
<dbReference type="GO" id="GO:0005829">
    <property type="term" value="C:cytosol"/>
    <property type="evidence" value="ECO:0007669"/>
    <property type="project" value="UniProtKB-ARBA"/>
</dbReference>
<feature type="transmembrane region" description="Helical" evidence="13">
    <location>
        <begin position="1075"/>
        <end position="1094"/>
    </location>
</feature>
<dbReference type="Proteomes" id="UP000294530">
    <property type="component" value="Unassembled WGS sequence"/>
</dbReference>
<evidence type="ECO:0000313" key="17">
    <source>
        <dbReference type="Proteomes" id="UP000294530"/>
    </source>
</evidence>
<comment type="subcellular location">
    <subcellularLocation>
        <location evidence="1">Cytoplasm</location>
    </subcellularLocation>
</comment>
<evidence type="ECO:0000256" key="7">
    <source>
        <dbReference type="ARBA" id="ARBA00023121"/>
    </source>
</evidence>
<proteinExistence type="predicted"/>
<dbReference type="SUPFAM" id="SSF55961">
    <property type="entry name" value="Bet v1-like"/>
    <property type="match status" value="2"/>
</dbReference>
<dbReference type="RefSeq" id="XP_067823051.1">
    <property type="nucleotide sequence ID" value="XM_067962800.1"/>
</dbReference>
<dbReference type="GeneID" id="94348471"/>
<evidence type="ECO:0000259" key="14">
    <source>
        <dbReference type="PROSITE" id="PS50106"/>
    </source>
</evidence>
<evidence type="ECO:0000256" key="13">
    <source>
        <dbReference type="SAM" id="Phobius"/>
    </source>
</evidence>
<dbReference type="KEGG" id="blac:94348471"/>
<dbReference type="InterPro" id="IPR023393">
    <property type="entry name" value="START-like_dom_sf"/>
</dbReference>
<feature type="domain" description="PDZ" evidence="14">
    <location>
        <begin position="397"/>
        <end position="478"/>
    </location>
</feature>
<name>A0A976NZ98_BRELC</name>
<feature type="domain" description="START" evidence="15">
    <location>
        <begin position="44"/>
        <end position="234"/>
    </location>
</feature>
<keyword evidence="13" id="KW-1133">Transmembrane helix</keyword>
<feature type="transmembrane region" description="Helical" evidence="13">
    <location>
        <begin position="1172"/>
        <end position="1192"/>
    </location>
</feature>
<evidence type="ECO:0000256" key="11">
    <source>
        <dbReference type="ARBA" id="ARBA00079049"/>
    </source>
</evidence>
<dbReference type="FunFam" id="3.30.530.20:FF:000017">
    <property type="entry name" value="Phosphatidylcholine transfer protein, putative"/>
    <property type="match status" value="1"/>
</dbReference>
<dbReference type="Pfam" id="PF01852">
    <property type="entry name" value="START"/>
    <property type="match status" value="1"/>
</dbReference>
<dbReference type="InterPro" id="IPR051213">
    <property type="entry name" value="START_lipid_transfer"/>
</dbReference>
<dbReference type="InterPro" id="IPR002913">
    <property type="entry name" value="START_lipid-bd_dom"/>
</dbReference>
<feature type="compositionally biased region" description="Low complexity" evidence="12">
    <location>
        <begin position="278"/>
        <end position="289"/>
    </location>
</feature>
<keyword evidence="13" id="KW-0812">Transmembrane</keyword>
<dbReference type="InterPro" id="IPR036034">
    <property type="entry name" value="PDZ_sf"/>
</dbReference>
<dbReference type="Gene3D" id="3.30.530.20">
    <property type="match status" value="2"/>
</dbReference>
<comment type="caution">
    <text evidence="16">The sequence shown here is derived from an EMBL/GenBank/DDBJ whole genome shotgun (WGS) entry which is preliminary data.</text>
</comment>
<keyword evidence="4" id="KW-0597">Phosphoprotein</keyword>
<feature type="region of interest" description="Disordered" evidence="12">
    <location>
        <begin position="1"/>
        <end position="34"/>
    </location>
</feature>
<evidence type="ECO:0000256" key="8">
    <source>
        <dbReference type="ARBA" id="ARBA00063535"/>
    </source>
</evidence>
<evidence type="ECO:0000256" key="10">
    <source>
        <dbReference type="ARBA" id="ARBA00077188"/>
    </source>
</evidence>
<dbReference type="SUPFAM" id="SSF50156">
    <property type="entry name" value="PDZ domain-like"/>
    <property type="match status" value="1"/>
</dbReference>
<keyword evidence="17" id="KW-1185">Reference proteome</keyword>
<evidence type="ECO:0000256" key="2">
    <source>
        <dbReference type="ARBA" id="ARBA00022448"/>
    </source>
</evidence>
<evidence type="ECO:0000256" key="6">
    <source>
        <dbReference type="ARBA" id="ARBA00023055"/>
    </source>
</evidence>
<protein>
    <recommendedName>
        <fullName evidence="9">Phosphatidylcholine transfer protein</fullName>
    </recommendedName>
    <alternativeName>
        <fullName evidence="11">START domain-containing protein 2</fullName>
    </alternativeName>
    <alternativeName>
        <fullName evidence="10">StAR-related lipid transfer protein 2</fullName>
    </alternativeName>
</protein>
<comment type="subunit">
    <text evidence="8">Interacts with ACOT13/THEM2.</text>
</comment>